<gene>
    <name evidence="2" type="ORF">OFUS_LOCUS7313</name>
</gene>
<dbReference type="EMBL" id="CAIIXF020000004">
    <property type="protein sequence ID" value="CAH1780650.1"/>
    <property type="molecule type" value="Genomic_DNA"/>
</dbReference>
<dbReference type="AlphaFoldDB" id="A0A8S4NJN8"/>
<evidence type="ECO:0000313" key="2">
    <source>
        <dbReference type="EMBL" id="CAH1780650.1"/>
    </source>
</evidence>
<protein>
    <submittedName>
        <fullName evidence="2">Uncharacterized protein</fullName>
    </submittedName>
</protein>
<sequence>MEQGERTIEQVEDFSAQDAIPMVPANGSITQNVNPMEPNQGSSLQVASPMEQDVNAVALNVSPRKITPYYRKRSKKTGDGNGHDNNASPKKSKIDPPDPYKVIQVHMRRNHAPYISAFLSIYPGVDFGSQEGRDCVFEAIDDNNCEMLKLFLKHSPS</sequence>
<accession>A0A8S4NJN8</accession>
<feature type="non-terminal residue" evidence="2">
    <location>
        <position position="1"/>
    </location>
</feature>
<evidence type="ECO:0000256" key="1">
    <source>
        <dbReference type="SAM" id="MobiDB-lite"/>
    </source>
</evidence>
<comment type="caution">
    <text evidence="2">The sequence shown here is derived from an EMBL/GenBank/DDBJ whole genome shotgun (WGS) entry which is preliminary data.</text>
</comment>
<keyword evidence="3" id="KW-1185">Reference proteome</keyword>
<feature type="region of interest" description="Disordered" evidence="1">
    <location>
        <begin position="65"/>
        <end position="99"/>
    </location>
</feature>
<name>A0A8S4NJN8_OWEFU</name>
<feature type="region of interest" description="Disordered" evidence="1">
    <location>
        <begin position="1"/>
        <end position="49"/>
    </location>
</feature>
<organism evidence="2 3">
    <name type="scientific">Owenia fusiformis</name>
    <name type="common">Polychaete worm</name>
    <dbReference type="NCBI Taxonomy" id="6347"/>
    <lineage>
        <taxon>Eukaryota</taxon>
        <taxon>Metazoa</taxon>
        <taxon>Spiralia</taxon>
        <taxon>Lophotrochozoa</taxon>
        <taxon>Annelida</taxon>
        <taxon>Polychaeta</taxon>
        <taxon>Sedentaria</taxon>
        <taxon>Canalipalpata</taxon>
        <taxon>Sabellida</taxon>
        <taxon>Oweniida</taxon>
        <taxon>Oweniidae</taxon>
        <taxon>Owenia</taxon>
    </lineage>
</organism>
<reference evidence="2" key="1">
    <citation type="submission" date="2022-03" db="EMBL/GenBank/DDBJ databases">
        <authorList>
            <person name="Martin C."/>
        </authorList>
    </citation>
    <scope>NUCLEOTIDE SEQUENCE</scope>
</reference>
<feature type="compositionally biased region" description="Polar residues" evidence="1">
    <location>
        <begin position="27"/>
        <end position="46"/>
    </location>
</feature>
<evidence type="ECO:0000313" key="3">
    <source>
        <dbReference type="Proteomes" id="UP000749559"/>
    </source>
</evidence>
<dbReference type="Proteomes" id="UP000749559">
    <property type="component" value="Unassembled WGS sequence"/>
</dbReference>
<proteinExistence type="predicted"/>